<evidence type="ECO:0000313" key="1">
    <source>
        <dbReference type="EMBL" id="WGK95147.1"/>
    </source>
</evidence>
<dbReference type="EMBL" id="CP092332">
    <property type="protein sequence ID" value="WGK95147.1"/>
    <property type="molecule type" value="Genomic_DNA"/>
</dbReference>
<sequence>MATSVKGLATGSWTRVATTTAETKGETAHTLYDVKYHPVRTHNKNYLGGYTYTDSKVDAFTGQVQYTIERHRRLITDTELVVKQNFTYSAQDRLMKHTHQINGGAEQLLAENTYDELGQLVSKKVGNTIATPLQKVDYTYNIRGWMKSINNPNALQQGSDPADLFGFKINYNTVEGSVAVANKLYNGNIAETFWSTATDGGFVRNYGYKYDQLNRLKDATYQKSNVVTNMYNENLTYDKNGNILTLKRNGDRDVQTGTIGIDNLSYGYATNSNKLMSVVDNTNNTSGFNDFNKSGNDYAYDANGNMTLDKNKKITSIVYNHLNLPTKIVFPTGNIVYIYNASGQKVQKVVTENTTVTTTDYLGGYQYRKKTASEPVELQFFPTAEGYVKNTPVSGTNTYSYVYNYTDHLGNTRLSYTKNPSSNVLTILEESNYYPFGLKHNGYNPISPVPENRRLFNGKELQEELGLNMYDYGSRMYDPARAGWSNVDPLAEKMRRWSPYNYAFDNPIRFIDPDGMAPTDWFVNTKTGTVVHVEGQSKLTQSTADKIGAGDAKNYERLGADNMFGDKNGKANKIREQGASVVENSEVFMEKQGYNKAEKVKIVETEYTSGGKVGEENISLTHSTIKQVGESKITYAKPENLDSKADIQIKSSSSTYSSIETTKYILTKPYGQDNNNTSVYGSKETSNNILKPLQIIGDLVQQIISK</sequence>
<dbReference type="Proteomes" id="UP001232117">
    <property type="component" value="Chromosome"/>
</dbReference>
<gene>
    <name evidence="1" type="ORF">MG292_02650</name>
</gene>
<keyword evidence="2" id="KW-1185">Reference proteome</keyword>
<dbReference type="InterPro" id="IPR022385">
    <property type="entry name" value="Rhs_assc_core"/>
</dbReference>
<dbReference type="Gene3D" id="2.180.10.10">
    <property type="entry name" value="RHS repeat-associated core"/>
    <property type="match status" value="1"/>
</dbReference>
<dbReference type="NCBIfam" id="TIGR03696">
    <property type="entry name" value="Rhs_assc_core"/>
    <property type="match status" value="1"/>
</dbReference>
<proteinExistence type="predicted"/>
<accession>A0ABY8N681</accession>
<dbReference type="RefSeq" id="WP_264534240.1">
    <property type="nucleotide sequence ID" value="NZ_CP092332.1"/>
</dbReference>
<organism evidence="1 2">
    <name type="scientific">Flavobacterium keumense</name>
    <dbReference type="NCBI Taxonomy" id="1306518"/>
    <lineage>
        <taxon>Bacteria</taxon>
        <taxon>Pseudomonadati</taxon>
        <taxon>Bacteroidota</taxon>
        <taxon>Flavobacteriia</taxon>
        <taxon>Flavobacteriales</taxon>
        <taxon>Flavobacteriaceae</taxon>
        <taxon>Flavobacterium</taxon>
    </lineage>
</organism>
<reference evidence="1 2" key="1">
    <citation type="submission" date="2023-06" db="EMBL/GenBank/DDBJ databases">
        <title>Complete Genome Sequence of Flavobacterium keumense K3R-10.</title>
        <authorList>
            <person name="Jeong H."/>
            <person name="Jhang S.Y."/>
            <person name="Kim J.N."/>
        </authorList>
    </citation>
    <scope>NUCLEOTIDE SEQUENCE [LARGE SCALE GENOMIC DNA]</scope>
    <source>
        <strain evidence="1 2">K3R-10</strain>
    </source>
</reference>
<name>A0ABY8N681_9FLAO</name>
<evidence type="ECO:0000313" key="2">
    <source>
        <dbReference type="Proteomes" id="UP001232117"/>
    </source>
</evidence>
<protein>
    <submittedName>
        <fullName evidence="1">RHS repeat-associated core domain-containing protein</fullName>
    </submittedName>
</protein>